<dbReference type="Gene3D" id="2.30.42.10">
    <property type="match status" value="1"/>
</dbReference>
<dbReference type="RefSeq" id="WP_262431129.1">
    <property type="nucleotide sequence ID" value="NZ_JACRTE010000001.1"/>
</dbReference>
<protein>
    <submittedName>
        <fullName evidence="6">Trypsin-like peptidase domain-containing protein</fullName>
    </submittedName>
</protein>
<dbReference type="InterPro" id="IPR001940">
    <property type="entry name" value="Peptidase_S1C"/>
</dbReference>
<sequence length="437" mass="46797">MDEYKWNSDDYQNAPEVTGENKTAENTECFSTLVTTPKKKKSKKKIAMPIFIFSIIFTMIISMSAYALLAPSVSQLVKEFKLSTNSNVGDAEKKVLENISSANPTTTVSNKTKLEIPDIAEKVGPAVVGVINMTTYSGYSYNNPYGFFFGDGSNQQQQGQEVEQGSGSGIIISEDGYIITNNHVVQGASSLKVILNTSEEFTATLKGSDSRTDLALLKIEGKKFPYATLGDSTALRVGDLAVAIGNPLGQELAGTVTVGYISALNRTMTIDNKQLTLIQTDAAINPGNSGGALVNCYGEVIGINTAKVSSSSLEGLGFAIPTAEAKPIIEDLIANGYVKGRPVIGIAGRAISASDAKRYNLVEGIYVYSMTDNSPAHMAGLKIGDIITECNGKAVKTVDELNEIKNKYKPNDTLKLKVWRTGETLDVNLILGEEVPN</sequence>
<comment type="caution">
    <text evidence="6">The sequence shown here is derived from an EMBL/GenBank/DDBJ whole genome shotgun (WGS) entry which is preliminary data.</text>
</comment>
<dbReference type="PANTHER" id="PTHR43343:SF3">
    <property type="entry name" value="PROTEASE DO-LIKE 8, CHLOROPLASTIC"/>
    <property type="match status" value="1"/>
</dbReference>
<name>A0A926F658_9FIRM</name>
<feature type="domain" description="PDZ" evidence="5">
    <location>
        <begin position="345"/>
        <end position="422"/>
    </location>
</feature>
<evidence type="ECO:0000313" key="7">
    <source>
        <dbReference type="Proteomes" id="UP000647416"/>
    </source>
</evidence>
<dbReference type="Proteomes" id="UP000647416">
    <property type="component" value="Unassembled WGS sequence"/>
</dbReference>
<dbReference type="InterPro" id="IPR036034">
    <property type="entry name" value="PDZ_sf"/>
</dbReference>
<dbReference type="InterPro" id="IPR051201">
    <property type="entry name" value="Chloro_Bact_Ser_Proteases"/>
</dbReference>
<dbReference type="AlphaFoldDB" id="A0A926F658"/>
<dbReference type="EMBL" id="JACRTE010000001">
    <property type="protein sequence ID" value="MBC8595436.1"/>
    <property type="molecule type" value="Genomic_DNA"/>
</dbReference>
<proteinExistence type="predicted"/>
<evidence type="ECO:0000256" key="2">
    <source>
        <dbReference type="ARBA" id="ARBA00022801"/>
    </source>
</evidence>
<keyword evidence="1" id="KW-0645">Protease</keyword>
<feature type="region of interest" description="Disordered" evidence="3">
    <location>
        <begin position="1"/>
        <end position="22"/>
    </location>
</feature>
<dbReference type="SUPFAM" id="SSF50156">
    <property type="entry name" value="PDZ domain-like"/>
    <property type="match status" value="1"/>
</dbReference>
<organism evidence="6 7">
    <name type="scientific">Qingrenia yutianensis</name>
    <dbReference type="NCBI Taxonomy" id="2763676"/>
    <lineage>
        <taxon>Bacteria</taxon>
        <taxon>Bacillati</taxon>
        <taxon>Bacillota</taxon>
        <taxon>Clostridia</taxon>
        <taxon>Eubacteriales</taxon>
        <taxon>Oscillospiraceae</taxon>
        <taxon>Qingrenia</taxon>
    </lineage>
</organism>
<evidence type="ECO:0000256" key="4">
    <source>
        <dbReference type="SAM" id="Phobius"/>
    </source>
</evidence>
<evidence type="ECO:0000313" key="6">
    <source>
        <dbReference type="EMBL" id="MBC8595436.1"/>
    </source>
</evidence>
<keyword evidence="4" id="KW-0472">Membrane</keyword>
<keyword evidence="4" id="KW-1133">Transmembrane helix</keyword>
<dbReference type="Gene3D" id="2.40.10.120">
    <property type="match status" value="1"/>
</dbReference>
<gene>
    <name evidence="6" type="ORF">H8706_00940</name>
</gene>
<dbReference type="SMART" id="SM00228">
    <property type="entry name" value="PDZ"/>
    <property type="match status" value="1"/>
</dbReference>
<dbReference type="Pfam" id="PF13365">
    <property type="entry name" value="Trypsin_2"/>
    <property type="match status" value="1"/>
</dbReference>
<dbReference type="PANTHER" id="PTHR43343">
    <property type="entry name" value="PEPTIDASE S12"/>
    <property type="match status" value="1"/>
</dbReference>
<dbReference type="InterPro" id="IPR009003">
    <property type="entry name" value="Peptidase_S1_PA"/>
</dbReference>
<dbReference type="SUPFAM" id="SSF50494">
    <property type="entry name" value="Trypsin-like serine proteases"/>
    <property type="match status" value="1"/>
</dbReference>
<keyword evidence="2" id="KW-0378">Hydrolase</keyword>
<accession>A0A926F658</accession>
<keyword evidence="7" id="KW-1185">Reference proteome</keyword>
<dbReference type="PROSITE" id="PS50106">
    <property type="entry name" value="PDZ"/>
    <property type="match status" value="1"/>
</dbReference>
<dbReference type="GO" id="GO:0004252">
    <property type="term" value="F:serine-type endopeptidase activity"/>
    <property type="evidence" value="ECO:0007669"/>
    <property type="project" value="InterPro"/>
</dbReference>
<reference evidence="6" key="1">
    <citation type="submission" date="2020-08" db="EMBL/GenBank/DDBJ databases">
        <title>Genome public.</title>
        <authorList>
            <person name="Liu C."/>
            <person name="Sun Q."/>
        </authorList>
    </citation>
    <scope>NUCLEOTIDE SEQUENCE</scope>
    <source>
        <strain evidence="6">NSJ-50</strain>
    </source>
</reference>
<dbReference type="Pfam" id="PF13180">
    <property type="entry name" value="PDZ_2"/>
    <property type="match status" value="1"/>
</dbReference>
<evidence type="ECO:0000259" key="5">
    <source>
        <dbReference type="PROSITE" id="PS50106"/>
    </source>
</evidence>
<dbReference type="PRINTS" id="PR00834">
    <property type="entry name" value="PROTEASES2C"/>
</dbReference>
<feature type="transmembrane region" description="Helical" evidence="4">
    <location>
        <begin position="46"/>
        <end position="69"/>
    </location>
</feature>
<evidence type="ECO:0000256" key="1">
    <source>
        <dbReference type="ARBA" id="ARBA00022670"/>
    </source>
</evidence>
<dbReference type="GO" id="GO:0006508">
    <property type="term" value="P:proteolysis"/>
    <property type="evidence" value="ECO:0007669"/>
    <property type="project" value="UniProtKB-KW"/>
</dbReference>
<dbReference type="InterPro" id="IPR001478">
    <property type="entry name" value="PDZ"/>
</dbReference>
<keyword evidence="4" id="KW-0812">Transmembrane</keyword>
<evidence type="ECO:0000256" key="3">
    <source>
        <dbReference type="SAM" id="MobiDB-lite"/>
    </source>
</evidence>